<dbReference type="EC" id="2.1.1.-" evidence="9"/>
<comment type="caution">
    <text evidence="11">The sequence shown here is derived from an EMBL/GenBank/DDBJ whole genome shotgun (WGS) entry which is preliminary data.</text>
</comment>
<dbReference type="CDD" id="cd02440">
    <property type="entry name" value="AdoMet_MTases"/>
    <property type="match status" value="1"/>
</dbReference>
<evidence type="ECO:0000256" key="3">
    <source>
        <dbReference type="ARBA" id="ARBA00022552"/>
    </source>
</evidence>
<dbReference type="GO" id="GO:0016433">
    <property type="term" value="F:rRNA (adenine) methyltransferase activity"/>
    <property type="evidence" value="ECO:0007669"/>
    <property type="project" value="TreeGrafter"/>
</dbReference>
<dbReference type="FunFam" id="1.10.10.2150:FF:000001">
    <property type="entry name" value="Ribosomal RNA-processing protein 8"/>
    <property type="match status" value="1"/>
</dbReference>
<dbReference type="GO" id="GO:0005730">
    <property type="term" value="C:nucleolus"/>
    <property type="evidence" value="ECO:0007669"/>
    <property type="project" value="UniProtKB-SubCell"/>
</dbReference>
<dbReference type="SUPFAM" id="SSF53335">
    <property type="entry name" value="S-adenosyl-L-methionine-dependent methyltransferases"/>
    <property type="match status" value="1"/>
</dbReference>
<dbReference type="InterPro" id="IPR042036">
    <property type="entry name" value="RRP8_N"/>
</dbReference>
<evidence type="ECO:0000256" key="8">
    <source>
        <dbReference type="ARBA" id="ARBA00076672"/>
    </source>
</evidence>
<dbReference type="Gene3D" id="3.40.50.150">
    <property type="entry name" value="Vaccinia Virus protein VP39"/>
    <property type="match status" value="1"/>
</dbReference>
<dbReference type="GO" id="GO:0042273">
    <property type="term" value="P:ribosomal large subunit biogenesis"/>
    <property type="evidence" value="ECO:0007669"/>
    <property type="project" value="TreeGrafter"/>
</dbReference>
<evidence type="ECO:0000256" key="7">
    <source>
        <dbReference type="ARBA" id="ARBA00023242"/>
    </source>
</evidence>
<keyword evidence="6 9" id="KW-0949">S-adenosyl-L-methionine</keyword>
<evidence type="ECO:0000256" key="5">
    <source>
        <dbReference type="ARBA" id="ARBA00022679"/>
    </source>
</evidence>
<evidence type="ECO:0000256" key="6">
    <source>
        <dbReference type="ARBA" id="ARBA00022691"/>
    </source>
</evidence>
<dbReference type="Pfam" id="PF05148">
    <property type="entry name" value="Methyltransf_8"/>
    <property type="match status" value="1"/>
</dbReference>
<keyword evidence="4 9" id="KW-0489">Methyltransferase</keyword>
<keyword evidence="5 9" id="KW-0808">Transferase</keyword>
<dbReference type="PANTHER" id="PTHR12787">
    <property type="entry name" value="RIBOSOMAL RNA-PROCESSING PROTEIN 8"/>
    <property type="match status" value="1"/>
</dbReference>
<accession>A0A9P8LEV9</accession>
<feature type="region of interest" description="Disordered" evidence="10">
    <location>
        <begin position="1"/>
        <end position="99"/>
    </location>
</feature>
<dbReference type="Gene3D" id="1.10.10.2150">
    <property type="entry name" value="Ribosomal RNA-processing protein 8, N-terminal domain"/>
    <property type="match status" value="1"/>
</dbReference>
<evidence type="ECO:0000313" key="11">
    <source>
        <dbReference type="EMBL" id="KAH0563037.1"/>
    </source>
</evidence>
<dbReference type="InterPro" id="IPR029063">
    <property type="entry name" value="SAM-dependent_MTases_sf"/>
</dbReference>
<comment type="subcellular location">
    <subcellularLocation>
        <location evidence="1 9">Nucleus</location>
        <location evidence="1 9">Nucleolus</location>
    </subcellularLocation>
</comment>
<dbReference type="AlphaFoldDB" id="A0A9P8LEV9"/>
<organism evidence="11 12">
    <name type="scientific">Trichoglossum hirsutum</name>
    <dbReference type="NCBI Taxonomy" id="265104"/>
    <lineage>
        <taxon>Eukaryota</taxon>
        <taxon>Fungi</taxon>
        <taxon>Dikarya</taxon>
        <taxon>Ascomycota</taxon>
        <taxon>Pezizomycotina</taxon>
        <taxon>Geoglossomycetes</taxon>
        <taxon>Geoglossales</taxon>
        <taxon>Geoglossaceae</taxon>
        <taxon>Trichoglossum</taxon>
    </lineage>
</organism>
<proteinExistence type="inferred from homology"/>
<evidence type="ECO:0000256" key="1">
    <source>
        <dbReference type="ARBA" id="ARBA00004604"/>
    </source>
</evidence>
<evidence type="ECO:0000256" key="9">
    <source>
        <dbReference type="RuleBase" id="RU365074"/>
    </source>
</evidence>
<name>A0A9P8LEV9_9PEZI</name>
<feature type="region of interest" description="Disordered" evidence="10">
    <location>
        <begin position="128"/>
        <end position="162"/>
    </location>
</feature>
<dbReference type="Proteomes" id="UP000750711">
    <property type="component" value="Unassembled WGS sequence"/>
</dbReference>
<dbReference type="PANTHER" id="PTHR12787:SF0">
    <property type="entry name" value="RIBOSOMAL RNA-PROCESSING PROTEIN 8"/>
    <property type="match status" value="1"/>
</dbReference>
<keyword evidence="7 9" id="KW-0539">Nucleus</keyword>
<reference evidence="11" key="1">
    <citation type="submission" date="2021-03" db="EMBL/GenBank/DDBJ databases">
        <title>Comparative genomics and phylogenomic investigation of the class Geoglossomycetes provide insights into ecological specialization and systematics.</title>
        <authorList>
            <person name="Melie T."/>
            <person name="Pirro S."/>
            <person name="Miller A.N."/>
            <person name="Quandt A."/>
        </authorList>
    </citation>
    <scope>NUCLEOTIDE SEQUENCE</scope>
    <source>
        <strain evidence="11">CAQ_001_2017</strain>
    </source>
</reference>
<keyword evidence="3 9" id="KW-0698">rRNA processing</keyword>
<evidence type="ECO:0000256" key="4">
    <source>
        <dbReference type="ARBA" id="ARBA00022603"/>
    </source>
</evidence>
<comment type="function">
    <text evidence="9">S-adenosyl-L-methionine-dependent methyltransferase that specifically methylates the N(1) position of adenine in helix 25.1 in 25S rRNA. Required both for ribosomal 40S and 60S subunits biogenesis. Required for efficient pre-rRNA cleavage at site A2.</text>
</comment>
<protein>
    <recommendedName>
        <fullName evidence="8 9">Ribosomal RNA-processing protein 8</fullName>
        <ecNumber evidence="9">2.1.1.-</ecNumber>
    </recommendedName>
</protein>
<gene>
    <name evidence="11" type="ORF">GP486_002395</name>
</gene>
<feature type="region of interest" description="Disordered" evidence="10">
    <location>
        <begin position="381"/>
        <end position="402"/>
    </location>
</feature>
<dbReference type="EMBL" id="JAGHQM010000263">
    <property type="protein sequence ID" value="KAH0563037.1"/>
    <property type="molecule type" value="Genomic_DNA"/>
</dbReference>
<evidence type="ECO:0000313" key="12">
    <source>
        <dbReference type="Proteomes" id="UP000750711"/>
    </source>
</evidence>
<evidence type="ECO:0000256" key="2">
    <source>
        <dbReference type="ARBA" id="ARBA00006301"/>
    </source>
</evidence>
<evidence type="ECO:0000256" key="10">
    <source>
        <dbReference type="SAM" id="MobiDB-lite"/>
    </source>
</evidence>
<keyword evidence="12" id="KW-1185">Reference proteome</keyword>
<sequence length="506" mass="56482">MFAVPGWSVSSSSLKTQIELPSKKPPANSNSEGQSAEISRPPVSKKRARRQSNNIPGSIDNLPDLWEKAIQGKITDPVSGKAAKTSRQRKKRLKKDRNGLQQTLIVEDARPKLRNGDAQFLLSKENPVNRKYPRNGMREKTVMSPGSSDPHPPQFKTTEPSQSTNLTRLQASMQQKLTSARFRHLNQMLYTTPSSNALQLFQQDPEMFENYHKGFRRQVEIWPENPVDVYIRTLMERGKKRKGSRIFDAKGRIRNPTVDEDPHSRGFAQLPRTGGVCTVADLGCGDAKLAQAIENVKDKLKINVLSYDLHASSDFITLSDISQLPLKDGSVDVAVFCLSLMGTNWIDFVEEAWRILRWKGELWMTEIKSRFSQVGKSGIGNGVSNKKMHGSSTGRQTVDDEDEDSELLAEVDGHSGGRLETDVSALVSVFRKRGFALQSDTAIDTSNKMFVKLNFVKALTPVKGKCVSVQKGSAGGEMWKKQKFCDNGQIDNDESAVLKPCVYKIR</sequence>
<feature type="compositionally biased region" description="Basic residues" evidence="10">
    <location>
        <begin position="84"/>
        <end position="95"/>
    </location>
</feature>
<feature type="compositionally biased region" description="Polar residues" evidence="10">
    <location>
        <begin position="27"/>
        <end position="37"/>
    </location>
</feature>
<dbReference type="InterPro" id="IPR007823">
    <property type="entry name" value="RRP8"/>
</dbReference>
<comment type="similarity">
    <text evidence="2 9">Belongs to the methyltransferase superfamily. RRP8 family.</text>
</comment>